<dbReference type="RefSeq" id="WP_096862778.1">
    <property type="nucleotide sequence ID" value="NZ_CP023668.1"/>
</dbReference>
<dbReference type="KEGG" id="mlac:CP520_01830"/>
<protein>
    <submittedName>
        <fullName evidence="2">Uncharacterized protein</fullName>
    </submittedName>
</protein>
<sequence>MLKQEIRKHGKEPFEVSNELTKFDGFEIHSPLIKKYNTVSYDAEVFYDKNEDEIIVHGTINYSLDAIDARDGELIVHEEEIPWDDAYSFVNKNNDDVNIIDGENVDFDTLVIEQINANIPMNLTHNHDIISKAGSGWSLMSEEEYEANKNNQPDPRWDKLKEFKFKDDKNKN</sequence>
<gene>
    <name evidence="2" type="ORF">CP520_01830</name>
</gene>
<dbReference type="OrthoDB" id="398678at2"/>
<evidence type="ECO:0000256" key="1">
    <source>
        <dbReference type="SAM" id="MobiDB-lite"/>
    </source>
</evidence>
<dbReference type="InterPro" id="IPR003772">
    <property type="entry name" value="YceD"/>
</dbReference>
<accession>A0A291IRW1</accession>
<reference evidence="2 3" key="1">
    <citation type="submission" date="2017-09" db="EMBL/GenBank/DDBJ databases">
        <title>SPAdes assembly of the Mesoplasma lactucae genome.</title>
        <authorList>
            <person name="Knight T.F."/>
            <person name="Rubinstein R."/>
            <person name="Citino T."/>
        </authorList>
    </citation>
    <scope>NUCLEOTIDE SEQUENCE [LARGE SCALE GENOMIC DNA]</scope>
    <source>
        <strain evidence="2 3">831-C4</strain>
    </source>
</reference>
<evidence type="ECO:0000313" key="3">
    <source>
        <dbReference type="Proteomes" id="UP000232227"/>
    </source>
</evidence>
<dbReference type="Pfam" id="PF02620">
    <property type="entry name" value="YceD"/>
    <property type="match status" value="1"/>
</dbReference>
<name>A0A291IRW1_9MOLU</name>
<dbReference type="AlphaFoldDB" id="A0A291IRW1"/>
<keyword evidence="3" id="KW-1185">Reference proteome</keyword>
<dbReference type="Proteomes" id="UP000232227">
    <property type="component" value="Chromosome"/>
</dbReference>
<feature type="compositionally biased region" description="Basic and acidic residues" evidence="1">
    <location>
        <begin position="155"/>
        <end position="172"/>
    </location>
</feature>
<dbReference type="EMBL" id="CP023668">
    <property type="protein sequence ID" value="ATG97490.1"/>
    <property type="molecule type" value="Genomic_DNA"/>
</dbReference>
<feature type="region of interest" description="Disordered" evidence="1">
    <location>
        <begin position="143"/>
        <end position="172"/>
    </location>
</feature>
<proteinExistence type="predicted"/>
<organism evidence="2 3">
    <name type="scientific">Mesoplasma lactucae ATCC 49193</name>
    <dbReference type="NCBI Taxonomy" id="81460"/>
    <lineage>
        <taxon>Bacteria</taxon>
        <taxon>Bacillati</taxon>
        <taxon>Mycoplasmatota</taxon>
        <taxon>Mollicutes</taxon>
        <taxon>Entomoplasmatales</taxon>
        <taxon>Entomoplasmataceae</taxon>
        <taxon>Mesoplasma</taxon>
    </lineage>
</organism>
<evidence type="ECO:0000313" key="2">
    <source>
        <dbReference type="EMBL" id="ATG97490.1"/>
    </source>
</evidence>